<sequence>MKGLVAWSANCWQASPRQIKGRQNYATLLCPGTNLGSKLGALRSYLEEN</sequence>
<name>B9XE45_PEDPL</name>
<protein>
    <submittedName>
        <fullName evidence="1">Uncharacterized protein</fullName>
    </submittedName>
</protein>
<organism evidence="1 2">
    <name type="scientific">Pedosphaera parvula (strain Ellin514)</name>
    <dbReference type="NCBI Taxonomy" id="320771"/>
    <lineage>
        <taxon>Bacteria</taxon>
        <taxon>Pseudomonadati</taxon>
        <taxon>Verrucomicrobiota</taxon>
        <taxon>Pedosphaerae</taxon>
        <taxon>Pedosphaerales</taxon>
        <taxon>Pedosphaeraceae</taxon>
        <taxon>Pedosphaera</taxon>
    </lineage>
</organism>
<dbReference type="Proteomes" id="UP000003688">
    <property type="component" value="Unassembled WGS sequence"/>
</dbReference>
<evidence type="ECO:0000313" key="2">
    <source>
        <dbReference type="Proteomes" id="UP000003688"/>
    </source>
</evidence>
<proteinExistence type="predicted"/>
<dbReference type="AlphaFoldDB" id="B9XE45"/>
<accession>B9XE45</accession>
<dbReference type="EMBL" id="ABOX02000007">
    <property type="protein sequence ID" value="EEF61936.1"/>
    <property type="molecule type" value="Genomic_DNA"/>
</dbReference>
<keyword evidence="2" id="KW-1185">Reference proteome</keyword>
<evidence type="ECO:0000313" key="1">
    <source>
        <dbReference type="EMBL" id="EEF61936.1"/>
    </source>
</evidence>
<reference evidence="1 2" key="1">
    <citation type="journal article" date="2011" name="J. Bacteriol.">
        <title>Genome sequence of 'Pedosphaera parvula' Ellin514, an aerobic Verrucomicrobial isolate from pasture soil.</title>
        <authorList>
            <person name="Kant R."/>
            <person name="van Passel M.W."/>
            <person name="Sangwan P."/>
            <person name="Palva A."/>
            <person name="Lucas S."/>
            <person name="Copeland A."/>
            <person name="Lapidus A."/>
            <person name="Glavina Del Rio T."/>
            <person name="Dalin E."/>
            <person name="Tice H."/>
            <person name="Bruce D."/>
            <person name="Goodwin L."/>
            <person name="Pitluck S."/>
            <person name="Chertkov O."/>
            <person name="Larimer F.W."/>
            <person name="Land M.L."/>
            <person name="Hauser L."/>
            <person name="Brettin T.S."/>
            <person name="Detter J.C."/>
            <person name="Han S."/>
            <person name="de Vos W.M."/>
            <person name="Janssen P.H."/>
            <person name="Smidt H."/>
        </authorList>
    </citation>
    <scope>NUCLEOTIDE SEQUENCE [LARGE SCALE GENOMIC DNA]</scope>
    <source>
        <strain evidence="1 2">Ellin514</strain>
    </source>
</reference>
<comment type="caution">
    <text evidence="1">The sequence shown here is derived from an EMBL/GenBank/DDBJ whole genome shotgun (WGS) entry which is preliminary data.</text>
</comment>
<gene>
    <name evidence="1" type="ORF">Cflav_PD4599</name>
</gene>